<organism evidence="2 3">
    <name type="scientific">Alkalicoccus urumqiensis</name>
    <name type="common">Bacillus urumqiensis</name>
    <dbReference type="NCBI Taxonomy" id="1548213"/>
    <lineage>
        <taxon>Bacteria</taxon>
        <taxon>Bacillati</taxon>
        <taxon>Bacillota</taxon>
        <taxon>Bacilli</taxon>
        <taxon>Bacillales</taxon>
        <taxon>Bacillaceae</taxon>
        <taxon>Alkalicoccus</taxon>
    </lineage>
</organism>
<accession>A0A2P6ME76</accession>
<keyword evidence="1" id="KW-0175">Coiled coil</keyword>
<dbReference type="AlphaFoldDB" id="A0A2P6ME76"/>
<comment type="caution">
    <text evidence="2">The sequence shown here is derived from an EMBL/GenBank/DDBJ whole genome shotgun (WGS) entry which is preliminary data.</text>
</comment>
<name>A0A2P6ME76_ALKUR</name>
<proteinExistence type="predicted"/>
<keyword evidence="3" id="KW-1185">Reference proteome</keyword>
<feature type="coiled-coil region" evidence="1">
    <location>
        <begin position="82"/>
        <end position="109"/>
    </location>
</feature>
<evidence type="ECO:0000256" key="1">
    <source>
        <dbReference type="SAM" id="Coils"/>
    </source>
</evidence>
<sequence length="124" mass="14690">MKKQYLIQTRQTAELIANKEKELINSIPLEVQLKEVKEAIKEPSSVQELDYLEGRERFLERELRCNKSKPFQLEPTEQEKVKDNYRIKKEEADAAYRAAEKKLMKMMNDFVKKADPLLEEMAEI</sequence>
<protein>
    <submittedName>
        <fullName evidence="2">Uncharacterized protein</fullName>
    </submittedName>
</protein>
<gene>
    <name evidence="2" type="ORF">C6I21_13790</name>
</gene>
<evidence type="ECO:0000313" key="2">
    <source>
        <dbReference type="EMBL" id="PRO64566.1"/>
    </source>
</evidence>
<evidence type="ECO:0000313" key="3">
    <source>
        <dbReference type="Proteomes" id="UP000243650"/>
    </source>
</evidence>
<dbReference type="RefSeq" id="WP_105960057.1">
    <property type="nucleotide sequence ID" value="NZ_PVNS01000014.1"/>
</dbReference>
<dbReference type="Proteomes" id="UP000243650">
    <property type="component" value="Unassembled WGS sequence"/>
</dbReference>
<reference evidence="2 3" key="1">
    <citation type="submission" date="2018-03" db="EMBL/GenBank/DDBJ databases">
        <title>Bacillus urumqiensis sp. nov., a moderately haloalkaliphilic bacterium isolated from a salt lake.</title>
        <authorList>
            <person name="Zhao B."/>
            <person name="Liao Z."/>
        </authorList>
    </citation>
    <scope>NUCLEOTIDE SEQUENCE [LARGE SCALE GENOMIC DNA]</scope>
    <source>
        <strain evidence="2 3">BZ-SZ-XJ18</strain>
    </source>
</reference>
<dbReference type="EMBL" id="PVNS01000014">
    <property type="protein sequence ID" value="PRO64566.1"/>
    <property type="molecule type" value="Genomic_DNA"/>
</dbReference>